<evidence type="ECO:0000256" key="4">
    <source>
        <dbReference type="ARBA" id="ARBA00022989"/>
    </source>
</evidence>
<feature type="transmembrane region" description="Helical" evidence="6">
    <location>
        <begin position="285"/>
        <end position="306"/>
    </location>
</feature>
<protein>
    <submittedName>
        <fullName evidence="7">Uncharacterized protein</fullName>
    </submittedName>
</protein>
<evidence type="ECO:0000256" key="3">
    <source>
        <dbReference type="ARBA" id="ARBA00022692"/>
    </source>
</evidence>
<evidence type="ECO:0000256" key="1">
    <source>
        <dbReference type="ARBA" id="ARBA00004651"/>
    </source>
</evidence>
<organism evidence="7 8">
    <name type="scientific">Bacillus cereus</name>
    <dbReference type="NCBI Taxonomy" id="1396"/>
    <lineage>
        <taxon>Bacteria</taxon>
        <taxon>Bacillati</taxon>
        <taxon>Bacillota</taxon>
        <taxon>Bacilli</taxon>
        <taxon>Bacillales</taxon>
        <taxon>Bacillaceae</taxon>
        <taxon>Bacillus</taxon>
        <taxon>Bacillus cereus group</taxon>
    </lineage>
</organism>
<sequence length="475" mass="54278">MIIKHFLSYFFAQGVPAILAFVSMSIYSRLITPEEYGIYAMVLATSGLINSILFEWLRMGLLRFYPSKTSEMEKKQLLGTVLTAFLMLLFITVVLTIIIYGTPIFSETGNDLWVYVILLTWLQAWLSINLTFFRSNLLRKSYSIVSVMRAVATFIISLVLVYMGMKYESLILGMILGIIVSVVVPTIRFWKIKYINLFNKKLMYELLKYGLPFTFTFAMGAIINSTDRFFLNWLKGSSATGLYSIAYDFSSQTIMNLMMIVNLAAYPLALRAFEREGEEACKRQLNKNAILLFLITIPAMAGIFTLSENISNVFFGEEYRSVATQVIPWISLAAFLNGSTVYYVNISFQLGKKTKYQVIPVCIAAIVNIILNYIFIPKYGVMGAVYSTLVAYIIALVISYILAKNVFYLPIPWREIWKIVFSTFIMIIIIKEIAYFQGIRGLVFQVFVGATAYLICIIFMNISDVRTRIFKKIRN</sequence>
<evidence type="ECO:0000256" key="6">
    <source>
        <dbReference type="SAM" id="Phobius"/>
    </source>
</evidence>
<dbReference type="Pfam" id="PF13440">
    <property type="entry name" value="Polysacc_synt_3"/>
    <property type="match status" value="1"/>
</dbReference>
<dbReference type="PANTHER" id="PTHR30250:SF11">
    <property type="entry name" value="O-ANTIGEN TRANSPORTER-RELATED"/>
    <property type="match status" value="1"/>
</dbReference>
<dbReference type="GO" id="GO:0005886">
    <property type="term" value="C:plasma membrane"/>
    <property type="evidence" value="ECO:0007669"/>
    <property type="project" value="UniProtKB-SubCell"/>
</dbReference>
<proteinExistence type="predicted"/>
<feature type="transmembrane region" description="Helical" evidence="6">
    <location>
        <begin position="415"/>
        <end position="436"/>
    </location>
</feature>
<feature type="transmembrane region" description="Helical" evidence="6">
    <location>
        <begin position="144"/>
        <end position="164"/>
    </location>
</feature>
<dbReference type="InterPro" id="IPR050833">
    <property type="entry name" value="Poly_Biosynth_Transport"/>
</dbReference>
<dbReference type="Proteomes" id="UP000223777">
    <property type="component" value="Unassembled WGS sequence"/>
</dbReference>
<feature type="transmembrane region" description="Helical" evidence="6">
    <location>
        <begin position="442"/>
        <end position="462"/>
    </location>
</feature>
<accession>A0A2B9PVC7</accession>
<name>A0A2B9PVC7_BACCE</name>
<feature type="transmembrane region" description="Helical" evidence="6">
    <location>
        <begin position="254"/>
        <end position="273"/>
    </location>
</feature>
<keyword evidence="4 6" id="KW-1133">Transmembrane helix</keyword>
<feature type="transmembrane region" description="Helical" evidence="6">
    <location>
        <begin position="77"/>
        <end position="100"/>
    </location>
</feature>
<keyword evidence="3 6" id="KW-0812">Transmembrane</keyword>
<feature type="transmembrane region" description="Helical" evidence="6">
    <location>
        <begin position="202"/>
        <end position="223"/>
    </location>
</feature>
<feature type="transmembrane region" description="Helical" evidence="6">
    <location>
        <begin position="36"/>
        <end position="57"/>
    </location>
</feature>
<feature type="transmembrane region" description="Helical" evidence="6">
    <location>
        <begin position="7"/>
        <end position="30"/>
    </location>
</feature>
<evidence type="ECO:0000313" key="8">
    <source>
        <dbReference type="Proteomes" id="UP000223777"/>
    </source>
</evidence>
<dbReference type="RefSeq" id="WP_098765190.1">
    <property type="nucleotide sequence ID" value="NZ_NUIL01000022.1"/>
</dbReference>
<evidence type="ECO:0000256" key="5">
    <source>
        <dbReference type="ARBA" id="ARBA00023136"/>
    </source>
</evidence>
<comment type="caution">
    <text evidence="7">The sequence shown here is derived from an EMBL/GenBank/DDBJ whole genome shotgun (WGS) entry which is preliminary data.</text>
</comment>
<evidence type="ECO:0000313" key="7">
    <source>
        <dbReference type="EMBL" id="PGO26568.1"/>
    </source>
</evidence>
<evidence type="ECO:0000256" key="2">
    <source>
        <dbReference type="ARBA" id="ARBA00022475"/>
    </source>
</evidence>
<dbReference type="PANTHER" id="PTHR30250">
    <property type="entry name" value="PST FAMILY PREDICTED COLANIC ACID TRANSPORTER"/>
    <property type="match status" value="1"/>
</dbReference>
<feature type="transmembrane region" description="Helical" evidence="6">
    <location>
        <begin position="356"/>
        <end position="375"/>
    </location>
</feature>
<keyword evidence="5 6" id="KW-0472">Membrane</keyword>
<comment type="subcellular location">
    <subcellularLocation>
        <location evidence="1">Cell membrane</location>
        <topology evidence="1">Multi-pass membrane protein</topology>
    </subcellularLocation>
</comment>
<feature type="transmembrane region" description="Helical" evidence="6">
    <location>
        <begin position="381"/>
        <end position="403"/>
    </location>
</feature>
<dbReference type="EMBL" id="NUIL01000022">
    <property type="protein sequence ID" value="PGO26568.1"/>
    <property type="molecule type" value="Genomic_DNA"/>
</dbReference>
<reference evidence="7 8" key="1">
    <citation type="submission" date="2017-09" db="EMBL/GenBank/DDBJ databases">
        <title>Large-scale bioinformatics analysis of Bacillus genomes uncovers conserved roles of natural products in bacterial physiology.</title>
        <authorList>
            <consortium name="Agbiome Team Llc"/>
            <person name="Bleich R.M."/>
            <person name="Grubbs K.J."/>
            <person name="Santa Maria K.C."/>
            <person name="Allen S.E."/>
            <person name="Farag S."/>
            <person name="Shank E.A."/>
            <person name="Bowers A."/>
        </authorList>
    </citation>
    <scope>NUCLEOTIDE SEQUENCE [LARGE SCALE GENOMIC DNA]</scope>
    <source>
        <strain evidence="7 8">AFS050027</strain>
    </source>
</reference>
<gene>
    <name evidence="7" type="ORF">CN984_17210</name>
</gene>
<dbReference type="AlphaFoldDB" id="A0A2B9PVC7"/>
<feature type="transmembrane region" description="Helical" evidence="6">
    <location>
        <begin position="326"/>
        <end position="344"/>
    </location>
</feature>
<keyword evidence="2" id="KW-1003">Cell membrane</keyword>
<feature type="transmembrane region" description="Helical" evidence="6">
    <location>
        <begin position="170"/>
        <end position="190"/>
    </location>
</feature>
<feature type="transmembrane region" description="Helical" evidence="6">
    <location>
        <begin position="112"/>
        <end position="132"/>
    </location>
</feature>